<dbReference type="AlphaFoldDB" id="A0A2G9YCD4"/>
<comment type="caution">
    <text evidence="3">The sequence shown here is derived from an EMBL/GenBank/DDBJ whole genome shotgun (WGS) entry which is preliminary data.</text>
</comment>
<dbReference type="EMBL" id="PCRF01000179">
    <property type="protein sequence ID" value="PIP16201.1"/>
    <property type="molecule type" value="Genomic_DNA"/>
</dbReference>
<dbReference type="PROSITE" id="PS00141">
    <property type="entry name" value="ASP_PROTEASE"/>
    <property type="match status" value="1"/>
</dbReference>
<dbReference type="Pfam" id="PF13650">
    <property type="entry name" value="Asp_protease_2"/>
    <property type="match status" value="1"/>
</dbReference>
<dbReference type="Proteomes" id="UP000230392">
    <property type="component" value="Unassembled WGS sequence"/>
</dbReference>
<evidence type="ECO:0000313" key="3">
    <source>
        <dbReference type="EMBL" id="PIP16201.1"/>
    </source>
</evidence>
<organism evidence="3 4">
    <name type="scientific">bacterium (Candidatus Ratteibacteria) CG23_combo_of_CG06-09_8_20_14_all_48_7</name>
    <dbReference type="NCBI Taxonomy" id="2014292"/>
    <lineage>
        <taxon>Bacteria</taxon>
        <taxon>Candidatus Ratteibacteria</taxon>
    </lineage>
</organism>
<name>A0A2G9YCD4_9BACT</name>
<dbReference type="InterPro" id="IPR001969">
    <property type="entry name" value="Aspartic_peptidase_AS"/>
</dbReference>
<dbReference type="PROSITE" id="PS50175">
    <property type="entry name" value="ASP_PROT_RETROV"/>
    <property type="match status" value="1"/>
</dbReference>
<feature type="domain" description="Peptidase A2" evidence="2">
    <location>
        <begin position="36"/>
        <end position="112"/>
    </location>
</feature>
<dbReference type="InterPro" id="IPR001995">
    <property type="entry name" value="Peptidase_A2_cat"/>
</dbReference>
<dbReference type="SUPFAM" id="SSF50630">
    <property type="entry name" value="Acid proteases"/>
    <property type="match status" value="1"/>
</dbReference>
<accession>A0A2G9YCD4</accession>
<dbReference type="GO" id="GO:0006508">
    <property type="term" value="P:proteolysis"/>
    <property type="evidence" value="ECO:0007669"/>
    <property type="project" value="InterPro"/>
</dbReference>
<keyword evidence="1" id="KW-0378">Hydrolase</keyword>
<reference evidence="3 4" key="1">
    <citation type="submission" date="2017-09" db="EMBL/GenBank/DDBJ databases">
        <title>Depth-based differentiation of microbial function through sediment-hosted aquifers and enrichment of novel symbionts in the deep terrestrial subsurface.</title>
        <authorList>
            <person name="Probst A.J."/>
            <person name="Ladd B."/>
            <person name="Jarett J.K."/>
            <person name="Geller-Mcgrath D.E."/>
            <person name="Sieber C.M."/>
            <person name="Emerson J.B."/>
            <person name="Anantharaman K."/>
            <person name="Thomas B.C."/>
            <person name="Malmstrom R."/>
            <person name="Stieglmeier M."/>
            <person name="Klingl A."/>
            <person name="Woyke T."/>
            <person name="Ryan C.M."/>
            <person name="Banfield J.F."/>
        </authorList>
    </citation>
    <scope>NUCLEOTIDE SEQUENCE [LARGE SCALE GENOMIC DNA]</scope>
    <source>
        <strain evidence="3">CG23_combo_of_CG06-09_8_20_14_all_48_7</strain>
    </source>
</reference>
<sequence length="129" mass="15282">MKFPYEKEHSRIFGLIRRPITRVNFWSKKFERWLEFTMIVDTGADYTLFPYSKAEDLGMDLKKECLVFQTSGIGGTERVYLFKKMKMKLGEWTGTVPVGFLARDDIPPLLGRFKCMDRFDFLFSNFTTY</sequence>
<dbReference type="GO" id="GO:0004190">
    <property type="term" value="F:aspartic-type endopeptidase activity"/>
    <property type="evidence" value="ECO:0007669"/>
    <property type="project" value="InterPro"/>
</dbReference>
<evidence type="ECO:0000256" key="1">
    <source>
        <dbReference type="ARBA" id="ARBA00022801"/>
    </source>
</evidence>
<evidence type="ECO:0000313" key="4">
    <source>
        <dbReference type="Proteomes" id="UP000230392"/>
    </source>
</evidence>
<evidence type="ECO:0000259" key="2">
    <source>
        <dbReference type="PROSITE" id="PS50175"/>
    </source>
</evidence>
<proteinExistence type="predicted"/>
<gene>
    <name evidence="3" type="ORF">COX46_03670</name>
</gene>
<dbReference type="InterPro" id="IPR021109">
    <property type="entry name" value="Peptidase_aspartic_dom_sf"/>
</dbReference>
<dbReference type="Gene3D" id="2.40.70.10">
    <property type="entry name" value="Acid Proteases"/>
    <property type="match status" value="1"/>
</dbReference>
<protein>
    <recommendedName>
        <fullName evidence="2">Peptidase A2 domain-containing protein</fullName>
    </recommendedName>
</protein>
<feature type="non-terminal residue" evidence="3">
    <location>
        <position position="129"/>
    </location>
</feature>